<feature type="transmembrane region" description="Helical" evidence="6">
    <location>
        <begin position="258"/>
        <end position="282"/>
    </location>
</feature>
<dbReference type="Proteomes" id="UP000316313">
    <property type="component" value="Chromosome"/>
</dbReference>
<evidence type="ECO:0000313" key="7">
    <source>
        <dbReference type="EMBL" id="QDH17800.1"/>
    </source>
</evidence>
<keyword evidence="2" id="KW-1003">Cell membrane</keyword>
<protein>
    <submittedName>
        <fullName evidence="7">HpnL family protein</fullName>
    </submittedName>
</protein>
<evidence type="ECO:0000256" key="4">
    <source>
        <dbReference type="ARBA" id="ARBA00022989"/>
    </source>
</evidence>
<comment type="subcellular location">
    <subcellularLocation>
        <location evidence="1">Cell membrane</location>
        <topology evidence="1">Multi-pass membrane protein</topology>
    </subcellularLocation>
</comment>
<evidence type="ECO:0000256" key="5">
    <source>
        <dbReference type="ARBA" id="ARBA00023136"/>
    </source>
</evidence>
<accession>A0A4Y6ULZ3</accession>
<keyword evidence="8" id="KW-1185">Reference proteome</keyword>
<keyword evidence="3 6" id="KW-0812">Transmembrane</keyword>
<evidence type="ECO:0000313" key="8">
    <source>
        <dbReference type="Proteomes" id="UP000316313"/>
    </source>
</evidence>
<evidence type="ECO:0000256" key="3">
    <source>
        <dbReference type="ARBA" id="ARBA00022692"/>
    </source>
</evidence>
<dbReference type="PANTHER" id="PTHR39087:SF2">
    <property type="entry name" value="UPF0104 MEMBRANE PROTEIN MJ1595"/>
    <property type="match status" value="1"/>
</dbReference>
<feature type="transmembrane region" description="Helical" evidence="6">
    <location>
        <begin position="158"/>
        <end position="179"/>
    </location>
</feature>
<evidence type="ECO:0000256" key="2">
    <source>
        <dbReference type="ARBA" id="ARBA00022475"/>
    </source>
</evidence>
<evidence type="ECO:0000256" key="6">
    <source>
        <dbReference type="SAM" id="Phobius"/>
    </source>
</evidence>
<keyword evidence="5 6" id="KW-0472">Membrane</keyword>
<dbReference type="PANTHER" id="PTHR39087">
    <property type="entry name" value="UPF0104 MEMBRANE PROTEIN MJ1595"/>
    <property type="match status" value="1"/>
</dbReference>
<feature type="transmembrane region" description="Helical" evidence="6">
    <location>
        <begin position="135"/>
        <end position="152"/>
    </location>
</feature>
<organism evidence="7 8">
    <name type="scientific">Swingsia samuiensis</name>
    <dbReference type="NCBI Taxonomy" id="1293412"/>
    <lineage>
        <taxon>Bacteria</taxon>
        <taxon>Pseudomonadati</taxon>
        <taxon>Pseudomonadota</taxon>
        <taxon>Alphaproteobacteria</taxon>
        <taxon>Acetobacterales</taxon>
        <taxon>Acetobacteraceae</taxon>
        <taxon>Swingsia</taxon>
    </lineage>
</organism>
<dbReference type="KEGG" id="ssam:E3D00_09635"/>
<dbReference type="EMBL" id="CP038141">
    <property type="protein sequence ID" value="QDH17800.1"/>
    <property type="molecule type" value="Genomic_DNA"/>
</dbReference>
<gene>
    <name evidence="7" type="ORF">E3D00_09635</name>
</gene>
<evidence type="ECO:0000256" key="1">
    <source>
        <dbReference type="ARBA" id="ARBA00004651"/>
    </source>
</evidence>
<feature type="transmembrane region" description="Helical" evidence="6">
    <location>
        <begin position="42"/>
        <end position="63"/>
    </location>
</feature>
<proteinExistence type="predicted"/>
<dbReference type="AlphaFoldDB" id="A0A4Y6ULZ3"/>
<dbReference type="OrthoDB" id="7348988at2"/>
<dbReference type="InterPro" id="IPR022791">
    <property type="entry name" value="L-PG_synthase/AglD"/>
</dbReference>
<dbReference type="NCBIfam" id="TIGR03476">
    <property type="entry name" value="HpnL"/>
    <property type="match status" value="1"/>
</dbReference>
<name>A0A4Y6ULZ3_9PROT</name>
<dbReference type="Pfam" id="PF03706">
    <property type="entry name" value="LPG_synthase_TM"/>
    <property type="match status" value="1"/>
</dbReference>
<feature type="transmembrane region" description="Helical" evidence="6">
    <location>
        <begin position="227"/>
        <end position="252"/>
    </location>
</feature>
<sequence>MIKTLKKSLPIILAVLGLTLFTFIAAKAGIHPVGNALKKVGFSGFLLLIIIQLILDLGLGLAWKAAVPQLSFFRLTSARIVRDAATACLPFSQLGGMLIGVRATISGQSPHDIYGKPITWPEAIAANLVDITTEVLGQIAFIGLALICLIGYRGSSAFIIPLILGMLFLIVGSVGFIWTQKNGGSLLRKTSSFLGHHIAADWQKIMTNNSELFQERLENLWDRPDRIALGALTHLFCWIGSAFVTWVSFLLLGAHISFLAALAIEGVVCGIMSAGFLVPGALGVQEIGYVTLGMVFGIDAQVSLSISLLRRGRDIFIGIPVLLIWQFVEITCLKHKKSLNS</sequence>
<feature type="transmembrane region" description="Helical" evidence="6">
    <location>
        <begin position="289"/>
        <end position="309"/>
    </location>
</feature>
<reference evidence="7 8" key="1">
    <citation type="submission" date="2019-03" db="EMBL/GenBank/DDBJ databases">
        <title>The complete genome sequence of Swingsia samuiensis NBRC107927(T).</title>
        <authorList>
            <person name="Chua K.-O."/>
            <person name="Chan K.-G."/>
            <person name="See-Too W.-S."/>
        </authorList>
    </citation>
    <scope>NUCLEOTIDE SEQUENCE [LARGE SCALE GENOMIC DNA]</scope>
    <source>
        <strain evidence="7 8">AH83</strain>
    </source>
</reference>
<dbReference type="GO" id="GO:0005886">
    <property type="term" value="C:plasma membrane"/>
    <property type="evidence" value="ECO:0007669"/>
    <property type="project" value="UniProtKB-SubCell"/>
</dbReference>
<keyword evidence="4 6" id="KW-1133">Transmembrane helix</keyword>